<name>A0AA36IAC8_9DINO</name>
<evidence type="ECO:0000313" key="1">
    <source>
        <dbReference type="EMBL" id="CAJ1383915.1"/>
    </source>
</evidence>
<gene>
    <name evidence="1" type="ORF">EVOR1521_LOCUS10901</name>
</gene>
<proteinExistence type="predicted"/>
<dbReference type="EMBL" id="CAUJNA010001060">
    <property type="protein sequence ID" value="CAJ1383915.1"/>
    <property type="molecule type" value="Genomic_DNA"/>
</dbReference>
<evidence type="ECO:0000313" key="2">
    <source>
        <dbReference type="Proteomes" id="UP001178507"/>
    </source>
</evidence>
<keyword evidence="2" id="KW-1185">Reference proteome</keyword>
<dbReference type="AlphaFoldDB" id="A0AA36IAC8"/>
<reference evidence="1" key="1">
    <citation type="submission" date="2023-08" db="EMBL/GenBank/DDBJ databases">
        <authorList>
            <person name="Chen Y."/>
            <person name="Shah S."/>
            <person name="Dougan E. K."/>
            <person name="Thang M."/>
            <person name="Chan C."/>
        </authorList>
    </citation>
    <scope>NUCLEOTIDE SEQUENCE</scope>
</reference>
<comment type="caution">
    <text evidence="1">The sequence shown here is derived from an EMBL/GenBank/DDBJ whole genome shotgun (WGS) entry which is preliminary data.</text>
</comment>
<sequence length="163" mass="18958">MEKQKTMRAQMEEQIVAAQAEEARKTISYLAEQERLTAQHKAEVENSLQGRKLELQKARGRGECPVLANAERQEVTEYQLRREQEQFMQHEAGLALRPAPHARAMRIRNEKQLEEEVRETIRARGAQDIETAKARAVLIFYWPKNSRLQPSSCFGMLKIIYHV</sequence>
<dbReference type="Proteomes" id="UP001178507">
    <property type="component" value="Unassembled WGS sequence"/>
</dbReference>
<accession>A0AA36IAC8</accession>
<organism evidence="1 2">
    <name type="scientific">Effrenium voratum</name>
    <dbReference type="NCBI Taxonomy" id="2562239"/>
    <lineage>
        <taxon>Eukaryota</taxon>
        <taxon>Sar</taxon>
        <taxon>Alveolata</taxon>
        <taxon>Dinophyceae</taxon>
        <taxon>Suessiales</taxon>
        <taxon>Symbiodiniaceae</taxon>
        <taxon>Effrenium</taxon>
    </lineage>
</organism>
<protein>
    <submittedName>
        <fullName evidence="1">Uncharacterized protein</fullName>
    </submittedName>
</protein>